<evidence type="ECO:0000259" key="1">
    <source>
        <dbReference type="Pfam" id="PF18029"/>
    </source>
</evidence>
<protein>
    <recommendedName>
        <fullName evidence="1">Glyoxalase-like domain-containing protein</fullName>
    </recommendedName>
</protein>
<feature type="domain" description="Glyoxalase-like" evidence="1">
    <location>
        <begin position="124"/>
        <end position="225"/>
    </location>
</feature>
<sequence length="230" mass="25490">MSAVARWKELCMDTTGGETLGRFWADVLGLEFQPDEESGNVVGSAEGQGIAMCRVPEAKTVKHRVHLDVYTASVDDLVARGASVVLPASESGFSWDVLADPEGGEFCAFRRSADELPAYRLYELNVDAADAEHIARWWGDVLGVEAKTAEGQDWWWLEGVPDVPFECIVFAPVPEPKTVKNRIHWDLRSTVEEMQAAGATLLRSRDDEISWDVMADPEGNEFCVFDRLPS</sequence>
<reference evidence="2 3" key="1">
    <citation type="submission" date="2021-08" db="EMBL/GenBank/DDBJ databases">
        <title>Nocardioides bacterium WL0053 sp. nov., isolated from the sediment.</title>
        <authorList>
            <person name="Wang L."/>
            <person name="Zhang D."/>
            <person name="Zhang A."/>
        </authorList>
    </citation>
    <scope>NUCLEOTIDE SEQUENCE [LARGE SCALE GENOMIC DNA]</scope>
    <source>
        <strain evidence="2 3">WL0053</strain>
    </source>
</reference>
<comment type="caution">
    <text evidence="2">The sequence shown here is derived from an EMBL/GenBank/DDBJ whole genome shotgun (WGS) entry which is preliminary data.</text>
</comment>
<evidence type="ECO:0000313" key="2">
    <source>
        <dbReference type="EMBL" id="MBY9075395.1"/>
    </source>
</evidence>
<proteinExistence type="predicted"/>
<gene>
    <name evidence="2" type="ORF">K1X13_11245</name>
</gene>
<feature type="domain" description="Glyoxalase-like" evidence="1">
    <location>
        <begin position="10"/>
        <end position="108"/>
    </location>
</feature>
<keyword evidence="3" id="KW-1185">Reference proteome</keyword>
<dbReference type="PANTHER" id="PTHR35908">
    <property type="entry name" value="HYPOTHETICAL FUSION PROTEIN"/>
    <property type="match status" value="1"/>
</dbReference>
<dbReference type="InterPro" id="IPR041581">
    <property type="entry name" value="Glyoxalase_6"/>
</dbReference>
<dbReference type="EMBL" id="JAIEZQ010000002">
    <property type="protein sequence ID" value="MBY9075395.1"/>
    <property type="molecule type" value="Genomic_DNA"/>
</dbReference>
<dbReference type="Gene3D" id="3.10.180.10">
    <property type="entry name" value="2,3-Dihydroxybiphenyl 1,2-Dioxygenase, domain 1"/>
    <property type="match status" value="2"/>
</dbReference>
<organism evidence="2 3">
    <name type="scientific">Nocardioides jiangsuensis</name>
    <dbReference type="NCBI Taxonomy" id="2866161"/>
    <lineage>
        <taxon>Bacteria</taxon>
        <taxon>Bacillati</taxon>
        <taxon>Actinomycetota</taxon>
        <taxon>Actinomycetes</taxon>
        <taxon>Propionibacteriales</taxon>
        <taxon>Nocardioidaceae</taxon>
        <taxon>Nocardioides</taxon>
    </lineage>
</organism>
<dbReference type="Proteomes" id="UP000754710">
    <property type="component" value="Unassembled WGS sequence"/>
</dbReference>
<evidence type="ECO:0000313" key="3">
    <source>
        <dbReference type="Proteomes" id="UP000754710"/>
    </source>
</evidence>
<dbReference type="PANTHER" id="PTHR35908:SF1">
    <property type="entry name" value="CONSERVED PROTEIN"/>
    <property type="match status" value="1"/>
</dbReference>
<name>A0ABS7RK17_9ACTN</name>
<dbReference type="SUPFAM" id="SSF54593">
    <property type="entry name" value="Glyoxalase/Bleomycin resistance protein/Dihydroxybiphenyl dioxygenase"/>
    <property type="match status" value="2"/>
</dbReference>
<dbReference type="RefSeq" id="WP_221025151.1">
    <property type="nucleotide sequence ID" value="NZ_JAIEZQ010000002.1"/>
</dbReference>
<dbReference type="Pfam" id="PF18029">
    <property type="entry name" value="Glyoxalase_6"/>
    <property type="match status" value="2"/>
</dbReference>
<accession>A0ABS7RK17</accession>
<dbReference type="InterPro" id="IPR029068">
    <property type="entry name" value="Glyas_Bleomycin-R_OHBP_Dase"/>
</dbReference>